<evidence type="ECO:0000313" key="3">
    <source>
        <dbReference type="Proteomes" id="UP000214646"/>
    </source>
</evidence>
<feature type="compositionally biased region" description="Low complexity" evidence="1">
    <location>
        <begin position="71"/>
        <end position="86"/>
    </location>
</feature>
<protein>
    <submittedName>
        <fullName evidence="2">Uncharacterized protein</fullName>
    </submittedName>
</protein>
<gene>
    <name evidence="2" type="ORF">FRUB_00736</name>
</gene>
<accession>A0A225EFL7</accession>
<reference evidence="3" key="1">
    <citation type="submission" date="2017-06" db="EMBL/GenBank/DDBJ databases">
        <title>Genome analysis of Fimbriiglobus ruber SP5, the first member of the order Planctomycetales with confirmed chitinolytic capability.</title>
        <authorList>
            <person name="Ravin N.V."/>
            <person name="Rakitin A.L."/>
            <person name="Ivanova A.A."/>
            <person name="Beletsky A.V."/>
            <person name="Kulichevskaya I.S."/>
            <person name="Mardanov A.V."/>
            <person name="Dedysh S.N."/>
        </authorList>
    </citation>
    <scope>NUCLEOTIDE SEQUENCE [LARGE SCALE GENOMIC DNA]</scope>
    <source>
        <strain evidence="3">SP5</strain>
    </source>
</reference>
<dbReference type="EMBL" id="NIDE01000001">
    <property type="protein sequence ID" value="OWK47037.1"/>
    <property type="molecule type" value="Genomic_DNA"/>
</dbReference>
<proteinExistence type="predicted"/>
<organism evidence="2 3">
    <name type="scientific">Fimbriiglobus ruber</name>
    <dbReference type="NCBI Taxonomy" id="1908690"/>
    <lineage>
        <taxon>Bacteria</taxon>
        <taxon>Pseudomonadati</taxon>
        <taxon>Planctomycetota</taxon>
        <taxon>Planctomycetia</taxon>
        <taxon>Gemmatales</taxon>
        <taxon>Gemmataceae</taxon>
        <taxon>Fimbriiglobus</taxon>
    </lineage>
</organism>
<dbReference type="RefSeq" id="WP_088252187.1">
    <property type="nucleotide sequence ID" value="NZ_NIDE01000001.1"/>
</dbReference>
<feature type="region of interest" description="Disordered" evidence="1">
    <location>
        <begin position="71"/>
        <end position="100"/>
    </location>
</feature>
<evidence type="ECO:0000313" key="2">
    <source>
        <dbReference type="EMBL" id="OWK47037.1"/>
    </source>
</evidence>
<dbReference type="AlphaFoldDB" id="A0A225EFL7"/>
<name>A0A225EFL7_9BACT</name>
<feature type="compositionally biased region" description="Gly residues" evidence="1">
    <location>
        <begin position="87"/>
        <end position="100"/>
    </location>
</feature>
<evidence type="ECO:0000256" key="1">
    <source>
        <dbReference type="SAM" id="MobiDB-lite"/>
    </source>
</evidence>
<feature type="region of interest" description="Disordered" evidence="1">
    <location>
        <begin position="28"/>
        <end position="56"/>
    </location>
</feature>
<sequence length="100" mass="10261">MTRMSREFSLVLLGTGILTAGYFAAPSPEDELEKKADEQAAARVGDNSGNPNHHYGHGLIFVHSPGYVGRYGSSPGRSPASPSVSRGGFGGAGHTMTGGG</sequence>
<dbReference type="OrthoDB" id="292481at2"/>
<keyword evidence="3" id="KW-1185">Reference proteome</keyword>
<comment type="caution">
    <text evidence="2">The sequence shown here is derived from an EMBL/GenBank/DDBJ whole genome shotgun (WGS) entry which is preliminary data.</text>
</comment>
<dbReference type="Proteomes" id="UP000214646">
    <property type="component" value="Unassembled WGS sequence"/>
</dbReference>